<feature type="transmembrane region" description="Helical" evidence="1">
    <location>
        <begin position="21"/>
        <end position="46"/>
    </location>
</feature>
<dbReference type="Proteomes" id="UP000186922">
    <property type="component" value="Unassembled WGS sequence"/>
</dbReference>
<reference evidence="2 3" key="1">
    <citation type="journal article" date="2016" name="Nat. Commun.">
        <title>Extremotolerant tardigrade genome and improved radiotolerance of human cultured cells by tardigrade-unique protein.</title>
        <authorList>
            <person name="Hashimoto T."/>
            <person name="Horikawa D.D."/>
            <person name="Saito Y."/>
            <person name="Kuwahara H."/>
            <person name="Kozuka-Hata H."/>
            <person name="Shin-I T."/>
            <person name="Minakuchi Y."/>
            <person name="Ohishi K."/>
            <person name="Motoyama A."/>
            <person name="Aizu T."/>
            <person name="Enomoto A."/>
            <person name="Kondo K."/>
            <person name="Tanaka S."/>
            <person name="Hara Y."/>
            <person name="Koshikawa S."/>
            <person name="Sagara H."/>
            <person name="Miura T."/>
            <person name="Yokobori S."/>
            <person name="Miyagawa K."/>
            <person name="Suzuki Y."/>
            <person name="Kubo T."/>
            <person name="Oyama M."/>
            <person name="Kohara Y."/>
            <person name="Fujiyama A."/>
            <person name="Arakawa K."/>
            <person name="Katayama T."/>
            <person name="Toyoda A."/>
            <person name="Kunieda T."/>
        </authorList>
    </citation>
    <scope>NUCLEOTIDE SEQUENCE [LARGE SCALE GENOMIC DNA]</scope>
    <source>
        <strain evidence="2 3">YOKOZUNA-1</strain>
    </source>
</reference>
<dbReference type="EMBL" id="BDGG01000020">
    <property type="protein sequence ID" value="GAV09077.1"/>
    <property type="molecule type" value="Genomic_DNA"/>
</dbReference>
<gene>
    <name evidence="2" type="primary">RvY_18675-1</name>
    <name evidence="2" type="synonym">RvY_18675.1</name>
    <name evidence="2" type="ORF">RvY_18675</name>
</gene>
<organism evidence="2 3">
    <name type="scientific">Ramazzottius varieornatus</name>
    <name type="common">Water bear</name>
    <name type="synonym">Tardigrade</name>
    <dbReference type="NCBI Taxonomy" id="947166"/>
    <lineage>
        <taxon>Eukaryota</taxon>
        <taxon>Metazoa</taxon>
        <taxon>Ecdysozoa</taxon>
        <taxon>Tardigrada</taxon>
        <taxon>Eutardigrada</taxon>
        <taxon>Parachela</taxon>
        <taxon>Hypsibioidea</taxon>
        <taxon>Ramazzottiidae</taxon>
        <taxon>Ramazzottius</taxon>
    </lineage>
</organism>
<proteinExistence type="predicted"/>
<feature type="transmembrane region" description="Helical" evidence="1">
    <location>
        <begin position="67"/>
        <end position="100"/>
    </location>
</feature>
<keyword evidence="1" id="KW-1133">Transmembrane helix</keyword>
<evidence type="ECO:0000313" key="2">
    <source>
        <dbReference type="EMBL" id="GAV09077.1"/>
    </source>
</evidence>
<dbReference type="AlphaFoldDB" id="A0A1D1W6M8"/>
<keyword evidence="3" id="KW-1185">Reference proteome</keyword>
<keyword evidence="1" id="KW-0812">Transmembrane</keyword>
<comment type="caution">
    <text evidence="2">The sequence shown here is derived from an EMBL/GenBank/DDBJ whole genome shotgun (WGS) entry which is preliminary data.</text>
</comment>
<feature type="transmembrane region" description="Helical" evidence="1">
    <location>
        <begin position="120"/>
        <end position="145"/>
    </location>
</feature>
<evidence type="ECO:0000313" key="3">
    <source>
        <dbReference type="Proteomes" id="UP000186922"/>
    </source>
</evidence>
<accession>A0A1D1W6M8</accession>
<sequence length="158" mass="17323">MLSHGAILFDLTSHVKNVKDIPLLAVFWTFIGLEYLGVIASAFAVINGITGVLTNRETASFHTRKGIFLLDYILSLTFSLGSFGMLCGSLLAASIYIYIAMLIGTTPYVYELMAFFNIPILPVISLIALKGCVMATYFILFILSISAAVSNRRNRPTE</sequence>
<name>A0A1D1W6M8_RAMVA</name>
<keyword evidence="1" id="KW-0472">Membrane</keyword>
<evidence type="ECO:0000256" key="1">
    <source>
        <dbReference type="SAM" id="Phobius"/>
    </source>
</evidence>
<protein>
    <submittedName>
        <fullName evidence="2">Uncharacterized protein</fullName>
    </submittedName>
</protein>
<dbReference type="OrthoDB" id="10485132at2759"/>